<feature type="compositionally biased region" description="Polar residues" evidence="1">
    <location>
        <begin position="759"/>
        <end position="771"/>
    </location>
</feature>
<gene>
    <name evidence="2" type="ORF">K470DRAFT_269304</name>
</gene>
<proteinExistence type="predicted"/>
<feature type="region of interest" description="Disordered" evidence="1">
    <location>
        <begin position="759"/>
        <end position="799"/>
    </location>
</feature>
<evidence type="ECO:0000256" key="1">
    <source>
        <dbReference type="SAM" id="MobiDB-lite"/>
    </source>
</evidence>
<feature type="compositionally biased region" description="Polar residues" evidence="1">
    <location>
        <begin position="596"/>
        <end position="611"/>
    </location>
</feature>
<organism evidence="2 3">
    <name type="scientific">Piedraia hortae CBS 480.64</name>
    <dbReference type="NCBI Taxonomy" id="1314780"/>
    <lineage>
        <taxon>Eukaryota</taxon>
        <taxon>Fungi</taxon>
        <taxon>Dikarya</taxon>
        <taxon>Ascomycota</taxon>
        <taxon>Pezizomycotina</taxon>
        <taxon>Dothideomycetes</taxon>
        <taxon>Dothideomycetidae</taxon>
        <taxon>Capnodiales</taxon>
        <taxon>Piedraiaceae</taxon>
        <taxon>Piedraia</taxon>
    </lineage>
</organism>
<dbReference type="Proteomes" id="UP000799421">
    <property type="component" value="Unassembled WGS sequence"/>
</dbReference>
<feature type="compositionally biased region" description="Polar residues" evidence="1">
    <location>
        <begin position="637"/>
        <end position="654"/>
    </location>
</feature>
<reference evidence="2" key="1">
    <citation type="journal article" date="2020" name="Stud. Mycol.">
        <title>101 Dothideomycetes genomes: a test case for predicting lifestyles and emergence of pathogens.</title>
        <authorList>
            <person name="Haridas S."/>
            <person name="Albert R."/>
            <person name="Binder M."/>
            <person name="Bloem J."/>
            <person name="Labutti K."/>
            <person name="Salamov A."/>
            <person name="Andreopoulos B."/>
            <person name="Baker S."/>
            <person name="Barry K."/>
            <person name="Bills G."/>
            <person name="Bluhm B."/>
            <person name="Cannon C."/>
            <person name="Castanera R."/>
            <person name="Culley D."/>
            <person name="Daum C."/>
            <person name="Ezra D."/>
            <person name="Gonzalez J."/>
            <person name="Henrissat B."/>
            <person name="Kuo A."/>
            <person name="Liang C."/>
            <person name="Lipzen A."/>
            <person name="Lutzoni F."/>
            <person name="Magnuson J."/>
            <person name="Mondo S."/>
            <person name="Nolan M."/>
            <person name="Ohm R."/>
            <person name="Pangilinan J."/>
            <person name="Park H.-J."/>
            <person name="Ramirez L."/>
            <person name="Alfaro M."/>
            <person name="Sun H."/>
            <person name="Tritt A."/>
            <person name="Yoshinaga Y."/>
            <person name="Zwiers L.-H."/>
            <person name="Turgeon B."/>
            <person name="Goodwin S."/>
            <person name="Spatafora J."/>
            <person name="Crous P."/>
            <person name="Grigoriev I."/>
        </authorList>
    </citation>
    <scope>NUCLEOTIDE SEQUENCE</scope>
    <source>
        <strain evidence="2">CBS 480.64</strain>
    </source>
</reference>
<feature type="region of interest" description="Disordered" evidence="1">
    <location>
        <begin position="531"/>
        <end position="654"/>
    </location>
</feature>
<evidence type="ECO:0000313" key="3">
    <source>
        <dbReference type="Proteomes" id="UP000799421"/>
    </source>
</evidence>
<protein>
    <submittedName>
        <fullName evidence="2">Uncharacterized protein</fullName>
    </submittedName>
</protein>
<dbReference type="AlphaFoldDB" id="A0A6A7C3E1"/>
<keyword evidence="3" id="KW-1185">Reference proteome</keyword>
<sequence>MLRRMIKRPTGASSSGNIDAAAQFINQAILLFCTSPANREDADTFIDALESSPDNALHAAQQVRKCLIEGRVLGRDRYKLAMLAGMMSDIPSFNFHGYFDKTFSNALKESYRATKDGGSRKVFQIELNHIEATRAWDPDAQTLIKMWREEKERLILPDGLFQQPYRESQTKVPEPRLPLPKIIEMKVQYAMQAANDLIDHIDQTPTETRLHTSQIKALYGHCQRAHTDILNVKACDKPPPDSGTMQTLSRASTLLYNAEKKYLRAMSAAERAFEDQHTPLPSTSPRPTGLSHNPRARDSTWTSSSDTATMSHLTFVNASQGRSHLRSLLSSRSPPPPYAMPTTVPLVPLKFPIEDDDNASRPSIDQDTANISALIKHFCEYCRSGQEQRYLPAIVEIAESAPTAASDAFCVIKQYLSNDEHPAHVLHRAVSLMGVLSSHPGEAFTRFFDEVLVRAVINLYRTRQDYDLSICITDRLNEIEARGGNNAGAKAMIDAWKQEKARSRVEQERMRLQNRREINCHWTQHEKVESYARQASLSSQQNGSTTNQVAGNGPTSSLEGKTKEPTMTSNETIRPGGSPAGITSTKKPNFHARVPSSETTSSNAKNSSFSTGRLLPRDTNTYPISFIFPPKHERTDSQAGTSLTHYTPHETSPLRSLSKEELAAWMRNSSAIASTLKWQAANLLSEAITSPFVKSVAEQCWAAHKEAHDYLSNQDPSLDINTSRALDDLDDELSLAVNAYRKAIQRAREAKEAKEAFNLTANSWPSTNTPLALSPGDSAGFERTQRASPRDEKWKRYST</sequence>
<feature type="compositionally biased region" description="Basic and acidic residues" evidence="1">
    <location>
        <begin position="783"/>
        <end position="799"/>
    </location>
</feature>
<name>A0A6A7C3E1_9PEZI</name>
<accession>A0A6A7C3E1</accession>
<feature type="compositionally biased region" description="Polar residues" evidence="1">
    <location>
        <begin position="533"/>
        <end position="572"/>
    </location>
</feature>
<evidence type="ECO:0000313" key="2">
    <source>
        <dbReference type="EMBL" id="KAF2862031.1"/>
    </source>
</evidence>
<feature type="region of interest" description="Disordered" evidence="1">
    <location>
        <begin position="273"/>
        <end position="305"/>
    </location>
</feature>
<dbReference type="EMBL" id="MU005968">
    <property type="protein sequence ID" value="KAF2862031.1"/>
    <property type="molecule type" value="Genomic_DNA"/>
</dbReference>